<dbReference type="Pfam" id="PF01490">
    <property type="entry name" value="Aa_trans"/>
    <property type="match status" value="1"/>
</dbReference>
<dbReference type="InParanoid" id="E4XSD7"/>
<dbReference type="Proteomes" id="UP000001307">
    <property type="component" value="Unassembled WGS sequence"/>
</dbReference>
<gene>
    <name evidence="7" type="ORF">GSOID_T00002090001</name>
</gene>
<evidence type="ECO:0000256" key="2">
    <source>
        <dbReference type="ARBA" id="ARBA00022692"/>
    </source>
</evidence>
<keyword evidence="2 5" id="KW-0812">Transmembrane</keyword>
<dbReference type="OrthoDB" id="438545at2759"/>
<feature type="transmembrane region" description="Helical" evidence="5">
    <location>
        <begin position="296"/>
        <end position="319"/>
    </location>
</feature>
<feature type="transmembrane region" description="Helical" evidence="5">
    <location>
        <begin position="198"/>
        <end position="219"/>
    </location>
</feature>
<name>E4XSD7_OIKDI</name>
<feature type="transmembrane region" description="Helical" evidence="5">
    <location>
        <begin position="456"/>
        <end position="477"/>
    </location>
</feature>
<feature type="transmembrane region" description="Helical" evidence="5">
    <location>
        <begin position="30"/>
        <end position="52"/>
    </location>
</feature>
<feature type="transmembrane region" description="Helical" evidence="5">
    <location>
        <begin position="339"/>
        <end position="359"/>
    </location>
</feature>
<evidence type="ECO:0000313" key="8">
    <source>
        <dbReference type="Proteomes" id="UP000001307"/>
    </source>
</evidence>
<sequence length="521" mass="58424">MAELQSPDDKFLREEKASEEPVVLSGLAGWLNLGSAIFNLMNAVIGAGIISLGYAASVLGSAQFIIWLILVVVVSCFTMDLVLACSKQIGCWEAMQAEKNPNEVLIEPRRICSRVQKCDHTRYFSYETFAEKLFAITTYFIIMKDNLPDIVEGILNLRGIVTDDVDRSEIWYLNGKILLGLMVVIIQLPLACLRRIDFLGFTSFIGMACMMSFVGLVIAKQPEAAALCGKINYTEPLPAPTCETKLFTFSVNSVYAIPMMLFSFMCHGNILSIVAEVRPLASCKSNFPSIKRTRMLIIGSVSPTTILYILTALYAYNSYFNRTESFLLKQYGYWLNGDIMLLAARILVTMCITFSVPILHYPCRYSLWKLLNRIAPKTVPIPYDNGFQETWNPIWFKMFAILIQGCIYALVCITDDFKLVLSLGGAIAGSCIIQIFPSMFYLKIHDWDHRGAYNKLVWLILGLGWVTFFFNTSLIIIQSIAARSDAGANDFHDEQNKVSFELMGRGFSNFTDAILSTNTTA</sequence>
<evidence type="ECO:0000256" key="1">
    <source>
        <dbReference type="ARBA" id="ARBA00004141"/>
    </source>
</evidence>
<feature type="transmembrane region" description="Helical" evidence="5">
    <location>
        <begin position="419"/>
        <end position="444"/>
    </location>
</feature>
<keyword evidence="8" id="KW-1185">Reference proteome</keyword>
<accession>E4XSD7</accession>
<dbReference type="GO" id="GO:0005886">
    <property type="term" value="C:plasma membrane"/>
    <property type="evidence" value="ECO:0007669"/>
    <property type="project" value="TreeGrafter"/>
</dbReference>
<dbReference type="InterPro" id="IPR013057">
    <property type="entry name" value="AA_transpt_TM"/>
</dbReference>
<feature type="transmembrane region" description="Helical" evidence="5">
    <location>
        <begin position="255"/>
        <end position="275"/>
    </location>
</feature>
<dbReference type="GO" id="GO:0015186">
    <property type="term" value="F:L-glutamine transmembrane transporter activity"/>
    <property type="evidence" value="ECO:0007669"/>
    <property type="project" value="TreeGrafter"/>
</dbReference>
<evidence type="ECO:0000313" key="7">
    <source>
        <dbReference type="EMBL" id="CBY19940.1"/>
    </source>
</evidence>
<dbReference type="AlphaFoldDB" id="E4XSD7"/>
<proteinExistence type="predicted"/>
<evidence type="ECO:0000259" key="6">
    <source>
        <dbReference type="Pfam" id="PF01490"/>
    </source>
</evidence>
<evidence type="ECO:0000256" key="4">
    <source>
        <dbReference type="ARBA" id="ARBA00023136"/>
    </source>
</evidence>
<keyword evidence="3 5" id="KW-1133">Transmembrane helix</keyword>
<dbReference type="PANTHER" id="PTHR22950">
    <property type="entry name" value="AMINO ACID TRANSPORTER"/>
    <property type="match status" value="1"/>
</dbReference>
<organism evidence="7">
    <name type="scientific">Oikopleura dioica</name>
    <name type="common">Tunicate</name>
    <dbReference type="NCBI Taxonomy" id="34765"/>
    <lineage>
        <taxon>Eukaryota</taxon>
        <taxon>Metazoa</taxon>
        <taxon>Chordata</taxon>
        <taxon>Tunicata</taxon>
        <taxon>Appendicularia</taxon>
        <taxon>Copelata</taxon>
        <taxon>Oikopleuridae</taxon>
        <taxon>Oikopleura</taxon>
    </lineage>
</organism>
<feature type="transmembrane region" description="Helical" evidence="5">
    <location>
        <begin position="64"/>
        <end position="84"/>
    </location>
</feature>
<evidence type="ECO:0000256" key="5">
    <source>
        <dbReference type="SAM" id="Phobius"/>
    </source>
</evidence>
<feature type="transmembrane region" description="Helical" evidence="5">
    <location>
        <begin position="170"/>
        <end position="191"/>
    </location>
</feature>
<reference evidence="7" key="1">
    <citation type="journal article" date="2010" name="Science">
        <title>Plasticity of animal genome architecture unmasked by rapid evolution of a pelagic tunicate.</title>
        <authorList>
            <person name="Denoeud F."/>
            <person name="Henriet S."/>
            <person name="Mungpakdee S."/>
            <person name="Aury J.M."/>
            <person name="Da Silva C."/>
            <person name="Brinkmann H."/>
            <person name="Mikhaleva J."/>
            <person name="Olsen L.C."/>
            <person name="Jubin C."/>
            <person name="Canestro C."/>
            <person name="Bouquet J.M."/>
            <person name="Danks G."/>
            <person name="Poulain J."/>
            <person name="Campsteijn C."/>
            <person name="Adamski M."/>
            <person name="Cross I."/>
            <person name="Yadetie F."/>
            <person name="Muffato M."/>
            <person name="Louis A."/>
            <person name="Butcher S."/>
            <person name="Tsagkogeorga G."/>
            <person name="Konrad A."/>
            <person name="Singh S."/>
            <person name="Jensen M.F."/>
            <person name="Cong E.H."/>
            <person name="Eikeseth-Otteraa H."/>
            <person name="Noel B."/>
            <person name="Anthouard V."/>
            <person name="Porcel B.M."/>
            <person name="Kachouri-Lafond R."/>
            <person name="Nishino A."/>
            <person name="Ugolini M."/>
            <person name="Chourrout P."/>
            <person name="Nishida H."/>
            <person name="Aasland R."/>
            <person name="Huzurbazar S."/>
            <person name="Westhof E."/>
            <person name="Delsuc F."/>
            <person name="Lehrach H."/>
            <person name="Reinhardt R."/>
            <person name="Weissenbach J."/>
            <person name="Roy S.W."/>
            <person name="Artiguenave F."/>
            <person name="Postlethwait J.H."/>
            <person name="Manak J.R."/>
            <person name="Thompson E.M."/>
            <person name="Jaillon O."/>
            <person name="Du Pasquier L."/>
            <person name="Boudinot P."/>
            <person name="Liberles D.A."/>
            <person name="Volff J.N."/>
            <person name="Philippe H."/>
            <person name="Lenhard B."/>
            <person name="Roest Crollius H."/>
            <person name="Wincker P."/>
            <person name="Chourrout D."/>
        </authorList>
    </citation>
    <scope>NUCLEOTIDE SEQUENCE [LARGE SCALE GENOMIC DNA]</scope>
</reference>
<dbReference type="PANTHER" id="PTHR22950:SF702">
    <property type="entry name" value="AMINO ACID TRANSPORTER PROTEIN"/>
    <property type="match status" value="1"/>
</dbReference>
<keyword evidence="4 5" id="KW-0472">Membrane</keyword>
<protein>
    <recommendedName>
        <fullName evidence="6">Amino acid transporter transmembrane domain-containing protein</fullName>
    </recommendedName>
</protein>
<evidence type="ECO:0000256" key="3">
    <source>
        <dbReference type="ARBA" id="ARBA00022989"/>
    </source>
</evidence>
<dbReference type="EMBL" id="FN653133">
    <property type="protein sequence ID" value="CBY19940.1"/>
    <property type="molecule type" value="Genomic_DNA"/>
</dbReference>
<feature type="transmembrane region" description="Helical" evidence="5">
    <location>
        <begin position="394"/>
        <end position="413"/>
    </location>
</feature>
<feature type="domain" description="Amino acid transporter transmembrane" evidence="6">
    <location>
        <begin position="34"/>
        <end position="474"/>
    </location>
</feature>
<comment type="subcellular location">
    <subcellularLocation>
        <location evidence="1">Membrane</location>
        <topology evidence="1">Multi-pass membrane protein</topology>
    </subcellularLocation>
</comment>